<dbReference type="Proteomes" id="UP001418222">
    <property type="component" value="Unassembled WGS sequence"/>
</dbReference>
<dbReference type="AlphaFoldDB" id="A0AAP0GED3"/>
<keyword evidence="3" id="KW-1185">Reference proteome</keyword>
<feature type="region of interest" description="Disordered" evidence="1">
    <location>
        <begin position="354"/>
        <end position="374"/>
    </location>
</feature>
<evidence type="ECO:0000256" key="1">
    <source>
        <dbReference type="SAM" id="MobiDB-lite"/>
    </source>
</evidence>
<dbReference type="EMBL" id="JBBWWQ010000002">
    <property type="protein sequence ID" value="KAK8954384.1"/>
    <property type="molecule type" value="Genomic_DNA"/>
</dbReference>
<evidence type="ECO:0000313" key="3">
    <source>
        <dbReference type="Proteomes" id="UP001418222"/>
    </source>
</evidence>
<gene>
    <name evidence="2" type="primary">COP10</name>
    <name evidence="2" type="ORF">KSP39_PZI002292</name>
</gene>
<feature type="compositionally biased region" description="Acidic residues" evidence="1">
    <location>
        <begin position="52"/>
        <end position="66"/>
    </location>
</feature>
<accession>A0AAP0GED3</accession>
<sequence length="522" mass="59572">MYVDSSSAHDTLLENTTTTINEMIEELNSDDPLFIPPEMPTEKTTAKSPEPIPEETPEEIPPEEIPEDSHPQAHIEGETAVMQTDEEEIIPVPAEPPIKNLDFSIPSILGHEGDEILPFHRTKSSVVIEEVPIWTTVALPPPLPPTDIIPNDTLLGKIESMLTQLREHFDKFLKEVTEKVTALEKKMSRGFAEIQHNTDEFKRLLQIGGKTTNHTITSIGQVMDQSVTLANNQIQLEKKTQEHNFKTCEEVETFKKDVIATLTVEVRKGEDKVKEVLDKKILEMKNQWDAQLKGISTDVQKQIHGVKFHTYDTAVWMNNQILPDFPVNPNEAPPPQLNPTICMPTFSPRPELYEAPPEDSSHIWASDQQEHPQKIPPEVQVPKIRKYGEGASASRSFPIHEAEKRKAQEFAEVWSPTSKSLILETLKLVVDYNEDKNAHYSPQEWELYEKSLTKRRIYDREYGRNNPKAPPKPSNVYGSDFYKYVEIVGYYNPLVPNIAHLYLTDRAKHDHIAAEFTVRFAR</sequence>
<comment type="caution">
    <text evidence="2">The sequence shown here is derived from an EMBL/GenBank/DDBJ whole genome shotgun (WGS) entry which is preliminary data.</text>
</comment>
<evidence type="ECO:0000313" key="2">
    <source>
        <dbReference type="EMBL" id="KAK8954384.1"/>
    </source>
</evidence>
<proteinExistence type="predicted"/>
<protein>
    <submittedName>
        <fullName evidence="2">Constitutive photomorphogenesis protein 10</fullName>
    </submittedName>
</protein>
<feature type="region of interest" description="Disordered" evidence="1">
    <location>
        <begin position="28"/>
        <end position="69"/>
    </location>
</feature>
<name>A0AAP0GED3_9ASPA</name>
<organism evidence="2 3">
    <name type="scientific">Platanthera zijinensis</name>
    <dbReference type="NCBI Taxonomy" id="2320716"/>
    <lineage>
        <taxon>Eukaryota</taxon>
        <taxon>Viridiplantae</taxon>
        <taxon>Streptophyta</taxon>
        <taxon>Embryophyta</taxon>
        <taxon>Tracheophyta</taxon>
        <taxon>Spermatophyta</taxon>
        <taxon>Magnoliopsida</taxon>
        <taxon>Liliopsida</taxon>
        <taxon>Asparagales</taxon>
        <taxon>Orchidaceae</taxon>
        <taxon>Orchidoideae</taxon>
        <taxon>Orchideae</taxon>
        <taxon>Orchidinae</taxon>
        <taxon>Platanthera</taxon>
    </lineage>
</organism>
<reference evidence="2 3" key="1">
    <citation type="journal article" date="2022" name="Nat. Plants">
        <title>Genomes of leafy and leafless Platanthera orchids illuminate the evolution of mycoheterotrophy.</title>
        <authorList>
            <person name="Li M.H."/>
            <person name="Liu K.W."/>
            <person name="Li Z."/>
            <person name="Lu H.C."/>
            <person name="Ye Q.L."/>
            <person name="Zhang D."/>
            <person name="Wang J.Y."/>
            <person name="Li Y.F."/>
            <person name="Zhong Z.M."/>
            <person name="Liu X."/>
            <person name="Yu X."/>
            <person name="Liu D.K."/>
            <person name="Tu X.D."/>
            <person name="Liu B."/>
            <person name="Hao Y."/>
            <person name="Liao X.Y."/>
            <person name="Jiang Y.T."/>
            <person name="Sun W.H."/>
            <person name="Chen J."/>
            <person name="Chen Y.Q."/>
            <person name="Ai Y."/>
            <person name="Zhai J.W."/>
            <person name="Wu S.S."/>
            <person name="Zhou Z."/>
            <person name="Hsiao Y.Y."/>
            <person name="Wu W.L."/>
            <person name="Chen Y.Y."/>
            <person name="Lin Y.F."/>
            <person name="Hsu J.L."/>
            <person name="Li C.Y."/>
            <person name="Wang Z.W."/>
            <person name="Zhao X."/>
            <person name="Zhong W.Y."/>
            <person name="Ma X.K."/>
            <person name="Ma L."/>
            <person name="Huang J."/>
            <person name="Chen G.Z."/>
            <person name="Huang M.Z."/>
            <person name="Huang L."/>
            <person name="Peng D.H."/>
            <person name="Luo Y.B."/>
            <person name="Zou S.Q."/>
            <person name="Chen S.P."/>
            <person name="Lan S."/>
            <person name="Tsai W.C."/>
            <person name="Van de Peer Y."/>
            <person name="Liu Z.J."/>
        </authorList>
    </citation>
    <scope>NUCLEOTIDE SEQUENCE [LARGE SCALE GENOMIC DNA]</scope>
    <source>
        <strain evidence="2">Lor287</strain>
    </source>
</reference>